<reference evidence="2 3" key="1">
    <citation type="submission" date="2018-04" db="EMBL/GenBank/DDBJ databases">
        <title>The genome of golden apple snail Pomacea canaliculata provides insight into stress tolerance and invasive adaptation.</title>
        <authorList>
            <person name="Liu C."/>
            <person name="Liu B."/>
            <person name="Ren Y."/>
            <person name="Zhang Y."/>
            <person name="Wang H."/>
            <person name="Li S."/>
            <person name="Jiang F."/>
            <person name="Yin L."/>
            <person name="Zhang G."/>
            <person name="Qian W."/>
            <person name="Fan W."/>
        </authorList>
    </citation>
    <scope>NUCLEOTIDE SEQUENCE [LARGE SCALE GENOMIC DNA]</scope>
    <source>
        <strain evidence="2">SZHN2017</strain>
        <tissue evidence="2">Muscle</tissue>
    </source>
</reference>
<dbReference type="Proteomes" id="UP000245119">
    <property type="component" value="Linkage Group LG6"/>
</dbReference>
<name>A0A2T7P4V9_POMCA</name>
<dbReference type="EMBL" id="PZQS01000006">
    <property type="protein sequence ID" value="PVD28465.1"/>
    <property type="molecule type" value="Genomic_DNA"/>
</dbReference>
<organism evidence="2 3">
    <name type="scientific">Pomacea canaliculata</name>
    <name type="common">Golden apple snail</name>
    <dbReference type="NCBI Taxonomy" id="400727"/>
    <lineage>
        <taxon>Eukaryota</taxon>
        <taxon>Metazoa</taxon>
        <taxon>Spiralia</taxon>
        <taxon>Lophotrochozoa</taxon>
        <taxon>Mollusca</taxon>
        <taxon>Gastropoda</taxon>
        <taxon>Caenogastropoda</taxon>
        <taxon>Architaenioglossa</taxon>
        <taxon>Ampullarioidea</taxon>
        <taxon>Ampullariidae</taxon>
        <taxon>Pomacea</taxon>
    </lineage>
</organism>
<comment type="caution">
    <text evidence="2">The sequence shown here is derived from an EMBL/GenBank/DDBJ whole genome shotgun (WGS) entry which is preliminary data.</text>
</comment>
<feature type="compositionally biased region" description="Low complexity" evidence="1">
    <location>
        <begin position="142"/>
        <end position="160"/>
    </location>
</feature>
<evidence type="ECO:0000313" key="3">
    <source>
        <dbReference type="Proteomes" id="UP000245119"/>
    </source>
</evidence>
<dbReference type="AlphaFoldDB" id="A0A2T7P4V9"/>
<evidence type="ECO:0000256" key="1">
    <source>
        <dbReference type="SAM" id="MobiDB-lite"/>
    </source>
</evidence>
<feature type="compositionally biased region" description="Polar residues" evidence="1">
    <location>
        <begin position="28"/>
        <end position="37"/>
    </location>
</feature>
<feature type="region of interest" description="Disordered" evidence="1">
    <location>
        <begin position="121"/>
        <end position="220"/>
    </location>
</feature>
<dbReference type="OrthoDB" id="6287644at2759"/>
<sequence>MTFCRTADAARSSIRSGDRSSCPRAETPSYSSSRVQRASRLNSIEQARLQHQLHLLEKAYVHQARLTNQDIRLTSLALEYIQACSGHSPEGRGPVSPQGGEDTTQQEDPCFLYGERVMSRKVRRMARPQSAVDRPIDRRNQSSDISSSASVDDSAGVRVSLPPRPQSSPAKGRAWAWSSGEETTDGSIGSEVDLDRPQSRASTSGASRPPTPGRGRHYFH</sequence>
<feature type="region of interest" description="Disordered" evidence="1">
    <location>
        <begin position="14"/>
        <end position="37"/>
    </location>
</feature>
<keyword evidence="3" id="KW-1185">Reference proteome</keyword>
<proteinExistence type="predicted"/>
<protein>
    <submittedName>
        <fullName evidence="2">Uncharacterized protein</fullName>
    </submittedName>
</protein>
<accession>A0A2T7P4V9</accession>
<feature type="region of interest" description="Disordered" evidence="1">
    <location>
        <begin position="86"/>
        <end position="109"/>
    </location>
</feature>
<evidence type="ECO:0000313" key="2">
    <source>
        <dbReference type="EMBL" id="PVD28465.1"/>
    </source>
</evidence>
<gene>
    <name evidence="2" type="ORF">C0Q70_11053</name>
</gene>